<evidence type="ECO:0000313" key="1">
    <source>
        <dbReference type="EMBL" id="GCE25288.1"/>
    </source>
</evidence>
<name>A0A402B1T6_9CHLR</name>
<dbReference type="Proteomes" id="UP000287171">
    <property type="component" value="Unassembled WGS sequence"/>
</dbReference>
<proteinExistence type="predicted"/>
<gene>
    <name evidence="1" type="ORF">KDA_07720</name>
</gene>
<reference evidence="2" key="1">
    <citation type="submission" date="2018-12" db="EMBL/GenBank/DDBJ databases">
        <title>Tengunoibacter tsumagoiensis gen. nov., sp. nov., Dictyobacter kobayashii sp. nov., D. alpinus sp. nov., and D. joshuensis sp. nov. and description of Dictyobacteraceae fam. nov. within the order Ktedonobacterales isolated from Tengu-no-mugimeshi.</title>
        <authorList>
            <person name="Wang C.M."/>
            <person name="Zheng Y."/>
            <person name="Sakai Y."/>
            <person name="Toyoda A."/>
            <person name="Minakuchi Y."/>
            <person name="Abe K."/>
            <person name="Yokota A."/>
            <person name="Yabe S."/>
        </authorList>
    </citation>
    <scope>NUCLEOTIDE SEQUENCE [LARGE SCALE GENOMIC DNA]</scope>
    <source>
        <strain evidence="2">Uno16</strain>
    </source>
</reference>
<comment type="caution">
    <text evidence="1">The sequence shown here is derived from an EMBL/GenBank/DDBJ whole genome shotgun (WGS) entry which is preliminary data.</text>
</comment>
<organism evidence="1 2">
    <name type="scientific">Dictyobacter alpinus</name>
    <dbReference type="NCBI Taxonomy" id="2014873"/>
    <lineage>
        <taxon>Bacteria</taxon>
        <taxon>Bacillati</taxon>
        <taxon>Chloroflexota</taxon>
        <taxon>Ktedonobacteria</taxon>
        <taxon>Ktedonobacterales</taxon>
        <taxon>Dictyobacteraceae</taxon>
        <taxon>Dictyobacter</taxon>
    </lineage>
</organism>
<dbReference type="RefSeq" id="WP_126625884.1">
    <property type="nucleotide sequence ID" value="NZ_BIFT01000001.1"/>
</dbReference>
<dbReference type="EMBL" id="BIFT01000001">
    <property type="protein sequence ID" value="GCE25288.1"/>
    <property type="molecule type" value="Genomic_DNA"/>
</dbReference>
<dbReference type="AlphaFoldDB" id="A0A402B1T6"/>
<accession>A0A402B1T6</accession>
<evidence type="ECO:0000313" key="2">
    <source>
        <dbReference type="Proteomes" id="UP000287171"/>
    </source>
</evidence>
<dbReference type="OrthoDB" id="166789at2"/>
<protein>
    <submittedName>
        <fullName evidence="1">Uncharacterized protein</fullName>
    </submittedName>
</protein>
<sequence>MIDNRVAFSVFAHEFRNKNGYDSHALPCAMNNLYAAGFTHAEHPTFVAVGTTVPISWGRPPDIS</sequence>
<keyword evidence="2" id="KW-1185">Reference proteome</keyword>